<dbReference type="InterPro" id="IPR032031">
    <property type="entry name" value="ZFYVE21_C"/>
</dbReference>
<dbReference type="AlphaFoldDB" id="A0A7I8W007"/>
<evidence type="ECO:0000313" key="2">
    <source>
        <dbReference type="EMBL" id="CAD5121929.1"/>
    </source>
</evidence>
<dbReference type="Proteomes" id="UP000549394">
    <property type="component" value="Unassembled WGS sequence"/>
</dbReference>
<evidence type="ECO:0000313" key="3">
    <source>
        <dbReference type="Proteomes" id="UP000549394"/>
    </source>
</evidence>
<dbReference type="EMBL" id="CAJFCJ010000015">
    <property type="protein sequence ID" value="CAD5121929.1"/>
    <property type="molecule type" value="Genomic_DNA"/>
</dbReference>
<name>A0A7I8W007_9ANNE</name>
<feature type="domain" description="Zinc finger FYVE" evidence="1">
    <location>
        <begin position="22"/>
        <end position="149"/>
    </location>
</feature>
<dbReference type="Gene3D" id="2.30.29.160">
    <property type="entry name" value="Zinc finger FYVE domain-containing protein 21, C-terminal"/>
    <property type="match status" value="1"/>
</dbReference>
<accession>A0A7I8W007</accession>
<evidence type="ECO:0000259" key="1">
    <source>
        <dbReference type="Pfam" id="PF16696"/>
    </source>
</evidence>
<comment type="caution">
    <text evidence="2">The sequence shown here is derived from an EMBL/GenBank/DDBJ whole genome shotgun (WGS) entry which is preliminary data.</text>
</comment>
<dbReference type="OrthoDB" id="660555at2759"/>
<reference evidence="2 3" key="1">
    <citation type="submission" date="2020-08" db="EMBL/GenBank/DDBJ databases">
        <authorList>
            <person name="Hejnol A."/>
        </authorList>
    </citation>
    <scope>NUCLEOTIDE SEQUENCE [LARGE SCALE GENOMIC DNA]</scope>
</reference>
<dbReference type="InterPro" id="IPR038632">
    <property type="entry name" value="ZFYVE21_C_sf"/>
</dbReference>
<gene>
    <name evidence="2" type="ORF">DGYR_LOCUS9810</name>
</gene>
<keyword evidence="3" id="KW-1185">Reference proteome</keyword>
<organism evidence="2 3">
    <name type="scientific">Dimorphilus gyrociliatus</name>
    <dbReference type="NCBI Taxonomy" id="2664684"/>
    <lineage>
        <taxon>Eukaryota</taxon>
        <taxon>Metazoa</taxon>
        <taxon>Spiralia</taxon>
        <taxon>Lophotrochozoa</taxon>
        <taxon>Annelida</taxon>
        <taxon>Polychaeta</taxon>
        <taxon>Polychaeta incertae sedis</taxon>
        <taxon>Dinophilidae</taxon>
        <taxon>Dimorphilus</taxon>
    </lineage>
</organism>
<sequence length="170" mass="18989">MCFIDPVRLCNVCGMKTQKENIFYNTHLKFLMEGASFYVSYTSSTPSDNRDNEQVCRLSNDQKYIRIESNNSNADEMINLSLIDNVQILTCGTDSSGSTTANGLAINYKEADNSLRFVKLIICENDKKASLNWVTAMIKAFKLMFESRESGCIPSPATPTTPTSLKVLVQ</sequence>
<protein>
    <submittedName>
        <fullName evidence="2">DgyrCDS10396</fullName>
    </submittedName>
</protein>
<dbReference type="Pfam" id="PF16696">
    <property type="entry name" value="ZFYVE21_C"/>
    <property type="match status" value="1"/>
</dbReference>
<proteinExistence type="predicted"/>